<feature type="region of interest" description="Disordered" evidence="1">
    <location>
        <begin position="200"/>
        <end position="246"/>
    </location>
</feature>
<dbReference type="STRING" id="1314674.A0A0D7B4W2"/>
<name>A0A0D7B4W2_9AGAR</name>
<accession>A0A0D7B4W2</accession>
<dbReference type="EMBL" id="KN880600">
    <property type="protein sequence ID" value="KIY65194.1"/>
    <property type="molecule type" value="Genomic_DNA"/>
</dbReference>
<evidence type="ECO:0000256" key="1">
    <source>
        <dbReference type="SAM" id="MobiDB-lite"/>
    </source>
</evidence>
<dbReference type="Proteomes" id="UP000054007">
    <property type="component" value="Unassembled WGS sequence"/>
</dbReference>
<keyword evidence="3" id="KW-1185">Reference proteome</keyword>
<protein>
    <submittedName>
        <fullName evidence="2">Uncharacterized protein</fullName>
    </submittedName>
</protein>
<sequence length="385" mass="42901">MVLLDEKMMYPQGPPPSYYEVVPVYTTSTAAAPVRKYPPRLGDLPSHVLLQIVYDTFPQDDGYHDGESKLERQKEVLHWLVTSLRLVNRAHYVASMHILRATYHPAYESLVRAPYSSNPFPRRDSDSAPPDPDTHTSIFSPHRELATLDTFIALLAYEDMMLDSTELYLTREEAYKDLFDLSQPRSRLEDLVREMGVEDGIITDSTCPEPERVPPCSDQSNPPSPNEHLAPLRAPESPSSSPRRTSFSFSALKTSIRNRLSSTPPPALSTVPDDLIPRPFPLTPEAAPRIPHSGRRLYVRPVPFSVVSVAFTPRRVGLVLSSAGPSSQFGGSEYGTLTLSVAGPTGPGGKRKTVAEVNRERNEPLETCARMLVRALRTWLEEDQA</sequence>
<dbReference type="OrthoDB" id="2536866at2759"/>
<evidence type="ECO:0000313" key="3">
    <source>
        <dbReference type="Proteomes" id="UP000054007"/>
    </source>
</evidence>
<organism evidence="2 3">
    <name type="scientific">Cylindrobasidium torrendii FP15055 ss-10</name>
    <dbReference type="NCBI Taxonomy" id="1314674"/>
    <lineage>
        <taxon>Eukaryota</taxon>
        <taxon>Fungi</taxon>
        <taxon>Dikarya</taxon>
        <taxon>Basidiomycota</taxon>
        <taxon>Agaricomycotina</taxon>
        <taxon>Agaricomycetes</taxon>
        <taxon>Agaricomycetidae</taxon>
        <taxon>Agaricales</taxon>
        <taxon>Marasmiineae</taxon>
        <taxon>Physalacriaceae</taxon>
        <taxon>Cylindrobasidium</taxon>
    </lineage>
</organism>
<proteinExistence type="predicted"/>
<dbReference type="AlphaFoldDB" id="A0A0D7B4W2"/>
<feature type="compositionally biased region" description="Low complexity" evidence="1">
    <location>
        <begin position="237"/>
        <end position="246"/>
    </location>
</feature>
<reference evidence="2 3" key="1">
    <citation type="journal article" date="2015" name="Fungal Genet. Biol.">
        <title>Evolution of novel wood decay mechanisms in Agaricales revealed by the genome sequences of Fistulina hepatica and Cylindrobasidium torrendii.</title>
        <authorList>
            <person name="Floudas D."/>
            <person name="Held B.W."/>
            <person name="Riley R."/>
            <person name="Nagy L.G."/>
            <person name="Koehler G."/>
            <person name="Ransdell A.S."/>
            <person name="Younus H."/>
            <person name="Chow J."/>
            <person name="Chiniquy J."/>
            <person name="Lipzen A."/>
            <person name="Tritt A."/>
            <person name="Sun H."/>
            <person name="Haridas S."/>
            <person name="LaButti K."/>
            <person name="Ohm R.A."/>
            <person name="Kues U."/>
            <person name="Blanchette R.A."/>
            <person name="Grigoriev I.V."/>
            <person name="Minto R.E."/>
            <person name="Hibbett D.S."/>
        </authorList>
    </citation>
    <scope>NUCLEOTIDE SEQUENCE [LARGE SCALE GENOMIC DNA]</scope>
    <source>
        <strain evidence="2 3">FP15055 ss-10</strain>
    </source>
</reference>
<gene>
    <name evidence="2" type="ORF">CYLTODRAFT_424547</name>
</gene>
<feature type="region of interest" description="Disordered" evidence="1">
    <location>
        <begin position="118"/>
        <end position="140"/>
    </location>
</feature>
<evidence type="ECO:0000313" key="2">
    <source>
        <dbReference type="EMBL" id="KIY65194.1"/>
    </source>
</evidence>